<evidence type="ECO:0000256" key="1">
    <source>
        <dbReference type="SAM" id="Phobius"/>
    </source>
</evidence>
<dbReference type="Proteomes" id="UP001652431">
    <property type="component" value="Unassembled WGS sequence"/>
</dbReference>
<keyword evidence="1" id="KW-0812">Transmembrane</keyword>
<keyword evidence="3" id="KW-1185">Reference proteome</keyword>
<feature type="transmembrane region" description="Helical" evidence="1">
    <location>
        <begin position="7"/>
        <end position="29"/>
    </location>
</feature>
<accession>A0ABT2RJ77</accession>
<gene>
    <name evidence="2" type="ORF">OCV99_01545</name>
</gene>
<protein>
    <submittedName>
        <fullName evidence="2">Uncharacterized protein</fullName>
    </submittedName>
</protein>
<keyword evidence="1" id="KW-1133">Transmembrane helix</keyword>
<dbReference type="RefSeq" id="WP_158367487.1">
    <property type="nucleotide sequence ID" value="NZ_JAOQJU010000001.1"/>
</dbReference>
<evidence type="ECO:0000313" key="2">
    <source>
        <dbReference type="EMBL" id="MCU6685249.1"/>
    </source>
</evidence>
<reference evidence="2 3" key="1">
    <citation type="journal article" date="2021" name="ISME Commun">
        <title>Automated analysis of genomic sequences facilitates high-throughput and comprehensive description of bacteria.</title>
        <authorList>
            <person name="Hitch T.C.A."/>
        </authorList>
    </citation>
    <scope>NUCLEOTIDE SEQUENCE [LARGE SCALE GENOMIC DNA]</scope>
    <source>
        <strain evidence="2 3">Sanger_03</strain>
    </source>
</reference>
<comment type="caution">
    <text evidence="2">The sequence shown here is derived from an EMBL/GenBank/DDBJ whole genome shotgun (WGS) entry which is preliminary data.</text>
</comment>
<evidence type="ECO:0000313" key="3">
    <source>
        <dbReference type="Proteomes" id="UP001652431"/>
    </source>
</evidence>
<keyword evidence="1" id="KW-0472">Membrane</keyword>
<proteinExistence type="predicted"/>
<sequence length="97" mass="10759">MKKGIKIIIYFVGIIVILAAVFYLSLFYVTNCKKIDCDVSVSPNQNYELTLQQIGEPDWPFGSVSGRLVLVGNNRKIVQADFELRNDGASISDVCNA</sequence>
<name>A0ABT2RJ77_9FIRM</name>
<organism evidence="2 3">
    <name type="scientific">Dorea acetigenes</name>
    <dbReference type="NCBI Taxonomy" id="2981787"/>
    <lineage>
        <taxon>Bacteria</taxon>
        <taxon>Bacillati</taxon>
        <taxon>Bacillota</taxon>
        <taxon>Clostridia</taxon>
        <taxon>Lachnospirales</taxon>
        <taxon>Lachnospiraceae</taxon>
        <taxon>Dorea</taxon>
    </lineage>
</organism>
<dbReference type="EMBL" id="JAOQJU010000001">
    <property type="protein sequence ID" value="MCU6685249.1"/>
    <property type="molecule type" value="Genomic_DNA"/>
</dbReference>